<dbReference type="EMBL" id="FWPT01000003">
    <property type="protein sequence ID" value="SMA41692.1"/>
    <property type="molecule type" value="Genomic_DNA"/>
</dbReference>
<dbReference type="PANTHER" id="PTHR42943:SF2">
    <property type="entry name" value="GLUTATHIONE S-TRANSFERASE KAPPA 1"/>
    <property type="match status" value="1"/>
</dbReference>
<keyword evidence="2" id="KW-0413">Isomerase</keyword>
<keyword evidence="3" id="KW-1185">Reference proteome</keyword>
<dbReference type="InterPro" id="IPR001853">
    <property type="entry name" value="DSBA-like_thioredoxin_dom"/>
</dbReference>
<evidence type="ECO:0000313" key="2">
    <source>
        <dbReference type="EMBL" id="SMA41692.1"/>
    </source>
</evidence>
<dbReference type="InterPro" id="IPR051924">
    <property type="entry name" value="GST_Kappa/NadH"/>
</dbReference>
<dbReference type="EC" id="5.99.1.4" evidence="2"/>
<feature type="domain" description="DSBA-like thioredoxin" evidence="1">
    <location>
        <begin position="202"/>
        <end position="380"/>
    </location>
</feature>
<dbReference type="Pfam" id="PF01323">
    <property type="entry name" value="DSBA"/>
    <property type="match status" value="1"/>
</dbReference>
<dbReference type="GO" id="GO:0018845">
    <property type="term" value="F:2-hydroxychromene-2-carboxylate isomerase activity"/>
    <property type="evidence" value="ECO:0007669"/>
    <property type="project" value="UniProtKB-EC"/>
</dbReference>
<dbReference type="Proteomes" id="UP000196573">
    <property type="component" value="Unassembled WGS sequence"/>
</dbReference>
<organism evidence="2 3">
    <name type="scientific">Parendozoicomonas haliclonae</name>
    <dbReference type="NCBI Taxonomy" id="1960125"/>
    <lineage>
        <taxon>Bacteria</taxon>
        <taxon>Pseudomonadati</taxon>
        <taxon>Pseudomonadota</taxon>
        <taxon>Gammaproteobacteria</taxon>
        <taxon>Oceanospirillales</taxon>
        <taxon>Endozoicomonadaceae</taxon>
        <taxon>Parendozoicomonas</taxon>
    </lineage>
</organism>
<dbReference type="OrthoDB" id="5244108at2"/>
<dbReference type="AlphaFoldDB" id="A0A1X7AHF8"/>
<dbReference type="GO" id="GO:0016491">
    <property type="term" value="F:oxidoreductase activity"/>
    <property type="evidence" value="ECO:0007669"/>
    <property type="project" value="InterPro"/>
</dbReference>
<dbReference type="InterPro" id="IPR036249">
    <property type="entry name" value="Thioredoxin-like_sf"/>
</dbReference>
<dbReference type="RefSeq" id="WP_087108135.1">
    <property type="nucleotide sequence ID" value="NZ_CBCSCN010000009.1"/>
</dbReference>
<evidence type="ECO:0000259" key="1">
    <source>
        <dbReference type="Pfam" id="PF01323"/>
    </source>
</evidence>
<dbReference type="Gene3D" id="3.40.30.10">
    <property type="entry name" value="Glutaredoxin"/>
    <property type="match status" value="1"/>
</dbReference>
<dbReference type="PANTHER" id="PTHR42943">
    <property type="entry name" value="GLUTATHIONE S-TRANSFERASE KAPPA"/>
    <property type="match status" value="1"/>
</dbReference>
<name>A0A1X7AHF8_9GAMM</name>
<accession>A0A1X7AHF8</accession>
<evidence type="ECO:0000313" key="3">
    <source>
        <dbReference type="Proteomes" id="UP000196573"/>
    </source>
</evidence>
<dbReference type="SUPFAM" id="SSF52833">
    <property type="entry name" value="Thioredoxin-like"/>
    <property type="match status" value="1"/>
</dbReference>
<gene>
    <name evidence="2" type="primary">nsaD_1</name>
    <name evidence="2" type="ORF">EHSB41UT_01308</name>
</gene>
<reference evidence="2 3" key="1">
    <citation type="submission" date="2017-03" db="EMBL/GenBank/DDBJ databases">
        <authorList>
            <person name="Afonso C.L."/>
            <person name="Miller P.J."/>
            <person name="Scott M.A."/>
            <person name="Spackman E."/>
            <person name="Goraichik I."/>
            <person name="Dimitrov K.M."/>
            <person name="Suarez D.L."/>
            <person name="Swayne D.E."/>
        </authorList>
    </citation>
    <scope>NUCLEOTIDE SEQUENCE [LARGE SCALE GENOMIC DNA]</scope>
    <source>
        <strain evidence="2">SB41UT1</strain>
    </source>
</reference>
<sequence>MPAITARLQKYIQPYGAALLSSKGLYQTVHTFSGLSRRLRGTQPVVEVFLDRNDPYSQLLAQVLPPLQQRFAIELKIWEVSSQAGEMFPEAELWKENAIKDAQALAELYGLEPPFAEHIPTITTSTAEGEARRKQLGHYQSAMIWFEGEWFWGLDRLDHLERRLLAIGCQNSTNERVHFDKTCQQSFIGQAADVVDRSQPLRFYFSMRSPYSYLALERVVAMAGHYQVPLDIRPLLPMVMRGVPVPSQKKMYIFRDTSREARKQGIPYGFVADPLGKGVENCYALFDYARTLGKGKELLLSYGRAVNAEGVHSDTEAGLKLIVVRAGLDWEQARKCLADDSWRAWAEVHRSELYKLGLWGVPSFAYKEGQSCWGQDRLWLVERWLLGKA</sequence>
<proteinExistence type="predicted"/>
<protein>
    <submittedName>
        <fullName evidence="2">2-hydroxychromene-2-carboxylate isomerase</fullName>
        <ecNumber evidence="2">5.99.1.4</ecNumber>
    </submittedName>
</protein>